<keyword evidence="5" id="KW-1133">Transmembrane helix</keyword>
<proteinExistence type="inferred from homology"/>
<dbReference type="Proteomes" id="UP000605099">
    <property type="component" value="Unassembled WGS sequence"/>
</dbReference>
<dbReference type="PANTHER" id="PTHR37937:SF1">
    <property type="entry name" value="CONJUGATIVE TRANSFER: DNA TRANSPORT"/>
    <property type="match status" value="1"/>
</dbReference>
<dbReference type="PANTHER" id="PTHR37937">
    <property type="entry name" value="CONJUGATIVE TRANSFER: DNA TRANSPORT"/>
    <property type="match status" value="1"/>
</dbReference>
<gene>
    <name evidence="7" type="ORF">GCM10011349_23690</name>
</gene>
<dbReference type="Pfam" id="PF02534">
    <property type="entry name" value="T4SS-DNA_transf"/>
    <property type="match status" value="1"/>
</dbReference>
<evidence type="ECO:0000256" key="3">
    <source>
        <dbReference type="ARBA" id="ARBA00022475"/>
    </source>
</evidence>
<accession>A0ABQ2JQ47</accession>
<dbReference type="RefSeq" id="WP_188819902.1">
    <property type="nucleotide sequence ID" value="NZ_BMLK01000010.1"/>
</dbReference>
<dbReference type="EMBL" id="BMLK01000010">
    <property type="protein sequence ID" value="GGN51263.1"/>
    <property type="molecule type" value="Genomic_DNA"/>
</dbReference>
<keyword evidence="8" id="KW-1185">Reference proteome</keyword>
<comment type="similarity">
    <text evidence="2">Belongs to the VirD4/TraG family.</text>
</comment>
<evidence type="ECO:0000256" key="2">
    <source>
        <dbReference type="ARBA" id="ARBA00008806"/>
    </source>
</evidence>
<dbReference type="CDD" id="cd01127">
    <property type="entry name" value="TrwB_TraG_TraD_VirD4"/>
    <property type="match status" value="1"/>
</dbReference>
<dbReference type="InterPro" id="IPR027417">
    <property type="entry name" value="P-loop_NTPase"/>
</dbReference>
<dbReference type="SUPFAM" id="SSF52540">
    <property type="entry name" value="P-loop containing nucleoside triphosphate hydrolases"/>
    <property type="match status" value="1"/>
</dbReference>
<evidence type="ECO:0000256" key="5">
    <source>
        <dbReference type="ARBA" id="ARBA00022989"/>
    </source>
</evidence>
<evidence type="ECO:0000313" key="7">
    <source>
        <dbReference type="EMBL" id="GGN51263.1"/>
    </source>
</evidence>
<dbReference type="InterPro" id="IPR051539">
    <property type="entry name" value="T4SS-coupling_protein"/>
</dbReference>
<dbReference type="InterPro" id="IPR003688">
    <property type="entry name" value="TraG/VirD4"/>
</dbReference>
<comment type="subcellular location">
    <subcellularLocation>
        <location evidence="1">Cell membrane</location>
        <topology evidence="1">Multi-pass membrane protein</topology>
    </subcellularLocation>
</comment>
<sequence>MRLEQMAAFLPRLFSMTRELDRAEREEEARQRAAWQQYLMAIAAPSGQLGDGRLANLDDLKAAGLLEAGGLFLGALYGKMLFFGGEGHLLTYARTGSGKGRDLVLPNLAHVRDRSLIVVDVKDGENCFASREHREGTLGQPCIYLNPFGLLGLPNTRINPLQVLIDIVRDGGEIDTQADEIAQTIRPVNPKEGESWVGKGSVRLISVRAEYAAHFDPANCTLGGLWKFVNASNAEMEREFQLMASCGIEGIERKAAAMGATYADAPKQFEAYRSDAIEALSAFEIGKTLDRATSTHDFDFGRLKHEPCTVYLITPSDKLGVAAPWVSLVVNYAIEAIARERGPVRTTFLLDEFPQLPPAPAIMKALRLYRGKGIQLWFFAQGRFSMEGRWSQDAVKEIEDQASILNMTGIEDPSMMRDVERWSGNRTIVTRGQNVGGGAVESAGLNRGESRRPVLQAEDIRGIGAGRQIIKIAGSPQLAVCDRLPFYAVEPWKRQIGDTRKLHKGDI</sequence>
<evidence type="ECO:0000313" key="8">
    <source>
        <dbReference type="Proteomes" id="UP000605099"/>
    </source>
</evidence>
<comment type="caution">
    <text evidence="7">The sequence shown here is derived from an EMBL/GenBank/DDBJ whole genome shotgun (WGS) entry which is preliminary data.</text>
</comment>
<organism evidence="7 8">
    <name type="scientific">Novosphingobium indicum</name>
    <dbReference type="NCBI Taxonomy" id="462949"/>
    <lineage>
        <taxon>Bacteria</taxon>
        <taxon>Pseudomonadati</taxon>
        <taxon>Pseudomonadota</taxon>
        <taxon>Alphaproteobacteria</taxon>
        <taxon>Sphingomonadales</taxon>
        <taxon>Sphingomonadaceae</taxon>
        <taxon>Novosphingobium</taxon>
    </lineage>
</organism>
<evidence type="ECO:0000256" key="1">
    <source>
        <dbReference type="ARBA" id="ARBA00004651"/>
    </source>
</evidence>
<evidence type="ECO:0000256" key="6">
    <source>
        <dbReference type="ARBA" id="ARBA00023136"/>
    </source>
</evidence>
<evidence type="ECO:0000256" key="4">
    <source>
        <dbReference type="ARBA" id="ARBA00022692"/>
    </source>
</evidence>
<keyword evidence="4" id="KW-0812">Transmembrane</keyword>
<dbReference type="Gene3D" id="3.40.50.300">
    <property type="entry name" value="P-loop containing nucleotide triphosphate hydrolases"/>
    <property type="match status" value="1"/>
</dbReference>
<reference evidence="8" key="1">
    <citation type="journal article" date="2019" name="Int. J. Syst. Evol. Microbiol.">
        <title>The Global Catalogue of Microorganisms (GCM) 10K type strain sequencing project: providing services to taxonomists for standard genome sequencing and annotation.</title>
        <authorList>
            <consortium name="The Broad Institute Genomics Platform"/>
            <consortium name="The Broad Institute Genome Sequencing Center for Infectious Disease"/>
            <person name="Wu L."/>
            <person name="Ma J."/>
        </authorList>
    </citation>
    <scope>NUCLEOTIDE SEQUENCE [LARGE SCALE GENOMIC DNA]</scope>
    <source>
        <strain evidence="8">CGMCC 1.6784</strain>
    </source>
</reference>
<keyword evidence="3" id="KW-1003">Cell membrane</keyword>
<evidence type="ECO:0008006" key="9">
    <source>
        <dbReference type="Google" id="ProtNLM"/>
    </source>
</evidence>
<keyword evidence="6" id="KW-0472">Membrane</keyword>
<name>A0ABQ2JQ47_9SPHN</name>
<protein>
    <recommendedName>
        <fullName evidence="9">Type IV secretory system conjugative DNA transfer family protein</fullName>
    </recommendedName>
</protein>